<evidence type="ECO:0000313" key="6">
    <source>
        <dbReference type="EMBL" id="BBF85310.1"/>
    </source>
</evidence>
<gene>
    <name evidence="6" type="ORF">DLM_1693</name>
</gene>
<dbReference type="PANTHER" id="PTHR30537">
    <property type="entry name" value="HTH-TYPE TRANSCRIPTIONAL REGULATOR"/>
    <property type="match status" value="1"/>
</dbReference>
<feature type="domain" description="HTH lysR-type" evidence="5">
    <location>
        <begin position="4"/>
        <end position="61"/>
    </location>
</feature>
<dbReference type="InterPro" id="IPR005119">
    <property type="entry name" value="LysR_subst-bd"/>
</dbReference>
<proteinExistence type="inferred from homology"/>
<dbReference type="InterPro" id="IPR036390">
    <property type="entry name" value="WH_DNA-bd_sf"/>
</dbReference>
<dbReference type="Proteomes" id="UP000198290">
    <property type="component" value="Chromosome"/>
</dbReference>
<dbReference type="RefSeq" id="WP_089083468.1">
    <property type="nucleotide sequence ID" value="NZ_AP018823.1"/>
</dbReference>
<evidence type="ECO:0000256" key="1">
    <source>
        <dbReference type="ARBA" id="ARBA00009437"/>
    </source>
</evidence>
<keyword evidence="4" id="KW-0804">Transcription</keyword>
<dbReference type="SUPFAM" id="SSF46785">
    <property type="entry name" value="Winged helix' DNA-binding domain"/>
    <property type="match status" value="1"/>
</dbReference>
<evidence type="ECO:0000256" key="3">
    <source>
        <dbReference type="ARBA" id="ARBA00023125"/>
    </source>
</evidence>
<dbReference type="Pfam" id="PF03466">
    <property type="entry name" value="LysR_substrate"/>
    <property type="match status" value="1"/>
</dbReference>
<reference evidence="6 7" key="2">
    <citation type="journal article" date="2017" name="Genome Announc.">
        <title>Draft genome sequence of Aquitalea magnusonii strain H3, a plant growth-promoting bacterium of duckweed Lemna minor.</title>
        <authorList>
            <person name="Ishizawa H."/>
            <person name="Kuroda M."/>
            <person name="Ike M."/>
        </authorList>
    </citation>
    <scope>NUCLEOTIDE SEQUENCE [LARGE SCALE GENOMIC DNA]</scope>
    <source>
        <strain evidence="6 7">H3</strain>
    </source>
</reference>
<dbReference type="OrthoDB" id="9178040at2"/>
<dbReference type="FunFam" id="1.10.10.10:FF:000001">
    <property type="entry name" value="LysR family transcriptional regulator"/>
    <property type="match status" value="1"/>
</dbReference>
<dbReference type="InterPro" id="IPR036388">
    <property type="entry name" value="WH-like_DNA-bd_sf"/>
</dbReference>
<name>A0A3G9GBQ1_9NEIS</name>
<evidence type="ECO:0000313" key="7">
    <source>
        <dbReference type="Proteomes" id="UP000198290"/>
    </source>
</evidence>
<dbReference type="GO" id="GO:0003700">
    <property type="term" value="F:DNA-binding transcription factor activity"/>
    <property type="evidence" value="ECO:0007669"/>
    <property type="project" value="InterPro"/>
</dbReference>
<sequence length="311" mass="34460">MTRIDYNSLHTFLLVARERSFTRAAAQLGVSQSALSHSIRVLEARLGLRLLTRNTRGVSPSEAGEHLLARIADSYDNIEFALAALSEMKEKPSGTVRITTHDHAADSVLWPRLRPLLRDYPDIRLELDINYALVDIVAERFDAGVRSGGQVAGDMIATRIGPDYRMAVVGAPSYLAGRRPPQLPQELSTHRCINLRLPTHGGLYAWEFMQDGKMVETRVDGQLVFNTSGQMLTAALDGYGLAYLPEDMVQDGLRSGRLCAVLQAFWPRLTGYHLYYPHRRQPSPAFALVLDTLRYRDGVTAAAAGWTAGGR</sequence>
<dbReference type="PROSITE" id="PS50931">
    <property type="entry name" value="HTH_LYSR"/>
    <property type="match status" value="1"/>
</dbReference>
<dbReference type="SUPFAM" id="SSF53850">
    <property type="entry name" value="Periplasmic binding protein-like II"/>
    <property type="match status" value="1"/>
</dbReference>
<dbReference type="EMBL" id="AP018823">
    <property type="protein sequence ID" value="BBF85310.1"/>
    <property type="molecule type" value="Genomic_DNA"/>
</dbReference>
<evidence type="ECO:0000259" key="5">
    <source>
        <dbReference type="PROSITE" id="PS50931"/>
    </source>
</evidence>
<evidence type="ECO:0000256" key="4">
    <source>
        <dbReference type="ARBA" id="ARBA00023163"/>
    </source>
</evidence>
<organism evidence="6 7">
    <name type="scientific">Aquitalea magnusonii</name>
    <dbReference type="NCBI Taxonomy" id="332411"/>
    <lineage>
        <taxon>Bacteria</taxon>
        <taxon>Pseudomonadati</taxon>
        <taxon>Pseudomonadota</taxon>
        <taxon>Betaproteobacteria</taxon>
        <taxon>Neisseriales</taxon>
        <taxon>Chromobacteriaceae</taxon>
        <taxon>Aquitalea</taxon>
    </lineage>
</organism>
<evidence type="ECO:0000256" key="2">
    <source>
        <dbReference type="ARBA" id="ARBA00023015"/>
    </source>
</evidence>
<dbReference type="CDD" id="cd08474">
    <property type="entry name" value="PBP2_CrgA_like_5"/>
    <property type="match status" value="1"/>
</dbReference>
<keyword evidence="2" id="KW-0805">Transcription regulation</keyword>
<dbReference type="Gene3D" id="1.10.10.10">
    <property type="entry name" value="Winged helix-like DNA-binding domain superfamily/Winged helix DNA-binding domain"/>
    <property type="match status" value="1"/>
</dbReference>
<dbReference type="GO" id="GO:0006351">
    <property type="term" value="P:DNA-templated transcription"/>
    <property type="evidence" value="ECO:0007669"/>
    <property type="project" value="TreeGrafter"/>
</dbReference>
<reference evidence="7" key="3">
    <citation type="journal article" date="2017" name="Plant Physiol. Biochem.">
        <title>Differential oxidative and antioxidative response of duckweed Lemna minor toward plant growth promoting/inhibiting bacteria.</title>
        <authorList>
            <person name="Ishizawa H."/>
            <person name="Kuroda M."/>
            <person name="Morikawa M."/>
            <person name="Ike M."/>
        </authorList>
    </citation>
    <scope>NUCLEOTIDE SEQUENCE [LARGE SCALE GENOMIC DNA]</scope>
    <source>
        <strain evidence="7">H3</strain>
    </source>
</reference>
<protein>
    <submittedName>
        <fullName evidence="6">Transcriptional regulator, LysR family</fullName>
    </submittedName>
</protein>
<dbReference type="Gene3D" id="3.40.190.290">
    <property type="match status" value="1"/>
</dbReference>
<dbReference type="GO" id="GO:0043565">
    <property type="term" value="F:sequence-specific DNA binding"/>
    <property type="evidence" value="ECO:0007669"/>
    <property type="project" value="TreeGrafter"/>
</dbReference>
<keyword evidence="7" id="KW-1185">Reference proteome</keyword>
<dbReference type="InterPro" id="IPR000847">
    <property type="entry name" value="LysR_HTH_N"/>
</dbReference>
<dbReference type="AlphaFoldDB" id="A0A3G9GBQ1"/>
<dbReference type="FunFam" id="3.40.190.290:FF:000012">
    <property type="entry name" value="Transcriptional regulator, LysR family"/>
    <property type="match status" value="1"/>
</dbReference>
<dbReference type="PANTHER" id="PTHR30537:SF1">
    <property type="entry name" value="HTH-TYPE TRANSCRIPTIONAL REGULATOR PGRR"/>
    <property type="match status" value="1"/>
</dbReference>
<dbReference type="InterPro" id="IPR058163">
    <property type="entry name" value="LysR-type_TF_proteobact-type"/>
</dbReference>
<accession>A0A3G9GBQ1</accession>
<comment type="similarity">
    <text evidence="1">Belongs to the LysR transcriptional regulatory family.</text>
</comment>
<keyword evidence="3" id="KW-0238">DNA-binding</keyword>
<reference evidence="7" key="1">
    <citation type="journal article" date="2017" name="Biotechnol. Biofuels">
        <title>Evaluation of environmental bacterial communities as a factor affecting the growth of duckweed Lemna minor.</title>
        <authorList>
            <person name="Ishizawa H."/>
            <person name="Kuroda M."/>
            <person name="Morikawa M."/>
            <person name="Ike M."/>
        </authorList>
    </citation>
    <scope>NUCLEOTIDE SEQUENCE [LARGE SCALE GENOMIC DNA]</scope>
    <source>
        <strain evidence="7">H3</strain>
    </source>
</reference>
<dbReference type="PRINTS" id="PR00039">
    <property type="entry name" value="HTHLYSR"/>
</dbReference>
<dbReference type="Pfam" id="PF00126">
    <property type="entry name" value="HTH_1"/>
    <property type="match status" value="1"/>
</dbReference>
<dbReference type="KEGG" id="amah:DLM_1693"/>